<proteinExistence type="predicted"/>
<dbReference type="RefSeq" id="WP_020509673.1">
    <property type="nucleotide sequence ID" value="NZ_JBIAZU010000001.1"/>
</dbReference>
<dbReference type="InterPro" id="IPR006311">
    <property type="entry name" value="TAT_signal"/>
</dbReference>
<feature type="transmembrane region" description="Helical" evidence="1">
    <location>
        <begin position="481"/>
        <end position="501"/>
    </location>
</feature>
<name>A0ABW6W9G2_9ACTN</name>
<keyword evidence="1" id="KW-1133">Transmembrane helix</keyword>
<dbReference type="PROSITE" id="PS51318">
    <property type="entry name" value="TAT"/>
    <property type="match status" value="1"/>
</dbReference>
<evidence type="ECO:0000256" key="1">
    <source>
        <dbReference type="SAM" id="Phobius"/>
    </source>
</evidence>
<reference evidence="3 4" key="1">
    <citation type="submission" date="2024-10" db="EMBL/GenBank/DDBJ databases">
        <title>The Natural Products Discovery Center: Release of the First 8490 Sequenced Strains for Exploring Actinobacteria Biosynthetic Diversity.</title>
        <authorList>
            <person name="Kalkreuter E."/>
            <person name="Kautsar S.A."/>
            <person name="Yang D."/>
            <person name="Bader C.D."/>
            <person name="Teijaro C.N."/>
            <person name="Fluegel L."/>
            <person name="Davis C.M."/>
            <person name="Simpson J.R."/>
            <person name="Lauterbach L."/>
            <person name="Steele A.D."/>
            <person name="Gui C."/>
            <person name="Meng S."/>
            <person name="Li G."/>
            <person name="Viehrig K."/>
            <person name="Ye F."/>
            <person name="Su P."/>
            <person name="Kiefer A.F."/>
            <person name="Nichols A."/>
            <person name="Cepeda A.J."/>
            <person name="Yan W."/>
            <person name="Fan B."/>
            <person name="Jiang Y."/>
            <person name="Adhikari A."/>
            <person name="Zheng C.-J."/>
            <person name="Schuster L."/>
            <person name="Cowan T.M."/>
            <person name="Smanski M.J."/>
            <person name="Chevrette M.G."/>
            <person name="De Carvalho L.P.S."/>
            <person name="Shen B."/>
        </authorList>
    </citation>
    <scope>NUCLEOTIDE SEQUENCE [LARGE SCALE GENOMIC DNA]</scope>
    <source>
        <strain evidence="3 4">NPDC000087</strain>
    </source>
</reference>
<dbReference type="EMBL" id="JBIAZU010000001">
    <property type="protein sequence ID" value="MFF5289334.1"/>
    <property type="molecule type" value="Genomic_DNA"/>
</dbReference>
<feature type="signal peptide" evidence="2">
    <location>
        <begin position="1"/>
        <end position="24"/>
    </location>
</feature>
<evidence type="ECO:0000313" key="3">
    <source>
        <dbReference type="EMBL" id="MFF5289334.1"/>
    </source>
</evidence>
<keyword evidence="1" id="KW-0812">Transmembrane</keyword>
<keyword evidence="1" id="KW-0472">Membrane</keyword>
<dbReference type="Proteomes" id="UP001602245">
    <property type="component" value="Unassembled WGS sequence"/>
</dbReference>
<keyword evidence="2" id="KW-0732">Signal</keyword>
<feature type="chain" id="PRO_5046283474" evidence="2">
    <location>
        <begin position="25"/>
        <end position="510"/>
    </location>
</feature>
<accession>A0ABW6W9G2</accession>
<comment type="caution">
    <text evidence="3">The sequence shown here is derived from an EMBL/GenBank/DDBJ whole genome shotgun (WGS) entry which is preliminary data.</text>
</comment>
<protein>
    <submittedName>
        <fullName evidence="3">DUF11 domain-containing protein</fullName>
    </submittedName>
</protein>
<evidence type="ECO:0000313" key="4">
    <source>
        <dbReference type="Proteomes" id="UP001602245"/>
    </source>
</evidence>
<organism evidence="3 4">
    <name type="scientific">Paractinoplanes globisporus</name>
    <dbReference type="NCBI Taxonomy" id="113565"/>
    <lineage>
        <taxon>Bacteria</taxon>
        <taxon>Bacillati</taxon>
        <taxon>Actinomycetota</taxon>
        <taxon>Actinomycetes</taxon>
        <taxon>Micromonosporales</taxon>
        <taxon>Micromonosporaceae</taxon>
        <taxon>Paractinoplanes</taxon>
    </lineage>
</organism>
<sequence length="510" mass="52032">MHRSFGRRLLIVAAAAIAVGSAFAAPANAALISVKMFLPDVLVGAGASADIHPIVVGGSHYPISSRMDYELSGDLEGVRLAAPEDNGLECTSDGPRKLTCAATPTQPGDPFGYAEQHAVIAADPSALGGTGKLTMSLSAGSIHPVSLTVDVSVVDGVDLTAGGSSTISVKPGATFDAPLQVHNNTDKVVHGAAVTVDAAYAFTAGKQFSNCLYLDGQSNSCVFDQDLEPGATYEVTLPFRPRPDTYAPGKVVGDFEWLTTDDYQNLIKFLKDNGLDGPGTPGTGPKLELKRTGTVGSLARQTDTNPADNTQSLTVNVTGKQGADLAAVGATASGAAGTTVTLPIGVRNNGPATLELPAGNAIGVHITFPAGTEVVAEPDVAVTPGGCYQQTGTPHVTYVCYTGEFAPFVAKTTITLKFQVKITKVIANAEGSVEVDDSFNFSKDINPANNVAKIVLNPATGGGTGGEGGGEGLPITGPQTALIGGAGTGLVAVGLVGFVLARRRRTRFEA</sequence>
<keyword evidence="4" id="KW-1185">Reference proteome</keyword>
<evidence type="ECO:0000256" key="2">
    <source>
        <dbReference type="SAM" id="SignalP"/>
    </source>
</evidence>
<gene>
    <name evidence="3" type="ORF">ACFY35_07845</name>
</gene>